<evidence type="ECO:0000313" key="2">
    <source>
        <dbReference type="EMBL" id="SMP80293.1"/>
    </source>
</evidence>
<reference evidence="2 3" key="1">
    <citation type="submission" date="2017-05" db="EMBL/GenBank/DDBJ databases">
        <authorList>
            <person name="Varghese N."/>
            <person name="Submissions S."/>
        </authorList>
    </citation>
    <scope>NUCLEOTIDE SEQUENCE [LARGE SCALE GENOMIC DNA]</scope>
    <source>
        <strain evidence="2 3">DSM 25457</strain>
    </source>
</reference>
<sequence>MYDELESVIASFRHLQELGLDYTHRRLQLPVPFSRRQWMAYGYTVPSEAAAIAKKDGVRVDIHGAGIEIVHPEFTIDYDYGPSGECDCFDAWRLALHRHRCRRLPMPVEGQLEIRGWLDAAAEDGVVIALPDSPCFVHPGYRSTWKQTAEIG</sequence>
<evidence type="ECO:0000259" key="1">
    <source>
        <dbReference type="Pfam" id="PF21837"/>
    </source>
</evidence>
<dbReference type="RefSeq" id="WP_283435683.1">
    <property type="nucleotide sequence ID" value="NZ_FXUG01000049.1"/>
</dbReference>
<name>A0ABY1QVD0_9BACT</name>
<comment type="caution">
    <text evidence="2">The sequence shown here is derived from an EMBL/GenBank/DDBJ whole genome shotgun (WGS) entry which is preliminary data.</text>
</comment>
<dbReference type="EMBL" id="FXUG01000049">
    <property type="protein sequence ID" value="SMP80293.1"/>
    <property type="molecule type" value="Genomic_DNA"/>
</dbReference>
<dbReference type="Pfam" id="PF21837">
    <property type="entry name" value="DUF6896"/>
    <property type="match status" value="1"/>
</dbReference>
<protein>
    <recommendedName>
        <fullName evidence="1">DUF6896 domain-containing protein</fullName>
    </recommendedName>
</protein>
<organism evidence="2 3">
    <name type="scientific">Neorhodopirellula lusitana</name>
    <dbReference type="NCBI Taxonomy" id="445327"/>
    <lineage>
        <taxon>Bacteria</taxon>
        <taxon>Pseudomonadati</taxon>
        <taxon>Planctomycetota</taxon>
        <taxon>Planctomycetia</taxon>
        <taxon>Pirellulales</taxon>
        <taxon>Pirellulaceae</taxon>
        <taxon>Neorhodopirellula</taxon>
    </lineage>
</organism>
<dbReference type="InterPro" id="IPR054191">
    <property type="entry name" value="DUF6896"/>
</dbReference>
<feature type="domain" description="DUF6896" evidence="1">
    <location>
        <begin position="6"/>
        <end position="130"/>
    </location>
</feature>
<gene>
    <name evidence="2" type="ORF">SAMN06265222_1491</name>
</gene>
<evidence type="ECO:0000313" key="3">
    <source>
        <dbReference type="Proteomes" id="UP001158067"/>
    </source>
</evidence>
<proteinExistence type="predicted"/>
<keyword evidence="3" id="KW-1185">Reference proteome</keyword>
<accession>A0ABY1QVD0</accession>
<dbReference type="Proteomes" id="UP001158067">
    <property type="component" value="Unassembled WGS sequence"/>
</dbReference>